<dbReference type="EMBL" id="CAJJDN010000270">
    <property type="protein sequence ID" value="CAD8130231.1"/>
    <property type="molecule type" value="Genomic_DNA"/>
</dbReference>
<accession>A0A8S1RNH9</accession>
<organism evidence="1 2">
    <name type="scientific">Paramecium sonneborni</name>
    <dbReference type="NCBI Taxonomy" id="65129"/>
    <lineage>
        <taxon>Eukaryota</taxon>
        <taxon>Sar</taxon>
        <taxon>Alveolata</taxon>
        <taxon>Ciliophora</taxon>
        <taxon>Intramacronucleata</taxon>
        <taxon>Oligohymenophorea</taxon>
        <taxon>Peniculida</taxon>
        <taxon>Parameciidae</taxon>
        <taxon>Paramecium</taxon>
    </lineage>
</organism>
<dbReference type="AlphaFoldDB" id="A0A8S1RNH9"/>
<keyword evidence="2" id="KW-1185">Reference proteome</keyword>
<gene>
    <name evidence="1" type="ORF">PSON_ATCC_30995.1.T2700017</name>
</gene>
<proteinExistence type="predicted"/>
<name>A0A8S1RNH9_9CILI</name>
<comment type="caution">
    <text evidence="1">The sequence shown here is derived from an EMBL/GenBank/DDBJ whole genome shotgun (WGS) entry which is preliminary data.</text>
</comment>
<protein>
    <submittedName>
        <fullName evidence="1">Uncharacterized protein</fullName>
    </submittedName>
</protein>
<dbReference type="Proteomes" id="UP000692954">
    <property type="component" value="Unassembled WGS sequence"/>
</dbReference>
<evidence type="ECO:0000313" key="1">
    <source>
        <dbReference type="EMBL" id="CAD8130231.1"/>
    </source>
</evidence>
<evidence type="ECO:0000313" key="2">
    <source>
        <dbReference type="Proteomes" id="UP000692954"/>
    </source>
</evidence>
<reference evidence="1" key="1">
    <citation type="submission" date="2021-01" db="EMBL/GenBank/DDBJ databases">
        <authorList>
            <consortium name="Genoscope - CEA"/>
            <person name="William W."/>
        </authorList>
    </citation>
    <scope>NUCLEOTIDE SEQUENCE</scope>
</reference>
<sequence>MLEKLLIYLQRGNKQQKDNEIINYFGNRISLNHDQQVYLLIYRLKAEFKLQADGLHNFVNQSHMHIIHLN</sequence>